<keyword evidence="3" id="KW-0472">Membrane</keyword>
<proteinExistence type="predicted"/>
<dbReference type="OrthoDB" id="514978at2759"/>
<dbReference type="InterPro" id="IPR053213">
    <property type="entry name" value="RLP29"/>
</dbReference>
<dbReference type="Proteomes" id="UP000722791">
    <property type="component" value="Unassembled WGS sequence"/>
</dbReference>
<keyword evidence="4" id="KW-0732">Signal</keyword>
<evidence type="ECO:0000256" key="1">
    <source>
        <dbReference type="ARBA" id="ARBA00004430"/>
    </source>
</evidence>
<gene>
    <name evidence="5" type="ORF">Vretifemale_6635</name>
    <name evidence="6" type="ORF">Vretimale_3216</name>
</gene>
<keyword evidence="3" id="KW-1133">Transmembrane helix</keyword>
<feature type="signal peptide" evidence="4">
    <location>
        <begin position="1"/>
        <end position="30"/>
    </location>
</feature>
<comment type="subcellular location">
    <subcellularLocation>
        <location evidence="1">Cytoplasm</location>
        <location evidence="1">Cytoskeleton</location>
        <location evidence="1">Cilium axoneme</location>
    </subcellularLocation>
</comment>
<comment type="caution">
    <text evidence="6">The sequence shown here is derived from an EMBL/GenBank/DDBJ whole genome shotgun (WGS) entry which is preliminary data.</text>
</comment>
<feature type="compositionally biased region" description="Pro residues" evidence="2">
    <location>
        <begin position="667"/>
        <end position="683"/>
    </location>
</feature>
<keyword evidence="3" id="KW-0812">Transmembrane</keyword>
<evidence type="ECO:0000313" key="8">
    <source>
        <dbReference type="Proteomes" id="UP000747110"/>
    </source>
</evidence>
<evidence type="ECO:0008006" key="9">
    <source>
        <dbReference type="Google" id="ProtNLM"/>
    </source>
</evidence>
<evidence type="ECO:0000313" key="7">
    <source>
        <dbReference type="Proteomes" id="UP000722791"/>
    </source>
</evidence>
<feature type="chain" id="PRO_5036271618" description="Malectin-like domain-containing protein" evidence="4">
    <location>
        <begin position="31"/>
        <end position="834"/>
    </location>
</feature>
<protein>
    <recommendedName>
        <fullName evidence="9">Malectin-like domain-containing protein</fullName>
    </recommendedName>
</protein>
<dbReference type="Proteomes" id="UP000747110">
    <property type="component" value="Unassembled WGS sequence"/>
</dbReference>
<dbReference type="EMBL" id="BNCP01000010">
    <property type="protein sequence ID" value="GIL77070.1"/>
    <property type="molecule type" value="Genomic_DNA"/>
</dbReference>
<dbReference type="InterPro" id="IPR032675">
    <property type="entry name" value="LRR_dom_sf"/>
</dbReference>
<dbReference type="InterPro" id="IPR001611">
    <property type="entry name" value="Leu-rich_rpt"/>
</dbReference>
<name>A0A8J4DD42_9CHLO</name>
<evidence type="ECO:0000313" key="6">
    <source>
        <dbReference type="EMBL" id="GIL97624.1"/>
    </source>
</evidence>
<dbReference type="EMBL" id="BNCQ01000004">
    <property type="protein sequence ID" value="GIL97624.1"/>
    <property type="molecule type" value="Genomic_DNA"/>
</dbReference>
<sequence length="834" mass="89389">MQSTTELSHFIFLALSFVFFGSSLTQPAAAQTDLATNVLDFCGTWAFGTSNPCDFYDSQDIPYREYRRLYFPIPLGANYDLVVTVWTTKGDVDAQLLLPNGTALSTSSERIGNDVVTASRAVLSRYPGNYTLVLRGVADAMSTYGVMIWTPDTETIAHLAPEDKAVLSSIASDCCPDDDDVLPDSCVTLLRATALNATDEDNLCRKPPNTCDQQGHLTKLFLSGGDRGNLVCSSFPSALNQLSSLEVLDWTGNYQIGTLEEVAKVLAPLNGTLKRLYLGRNTLSGSLGCELVNAGRLQILKLDGNMLRGTLPSCLLKSPSLQQLSLAGNFLEGTIPPLSSDCKLVMLDLSANRPPGGASTSDRGFHGAFPSLFQAVNLAYLNVQNNSLNGTIPVLPPQLQVLQAAQNQLTGQLRLNAASNLRVLDLSYNNLSGTLPPGVASSNLLTVLRLSGNQLSGVLPNGNWSSYLMEVDLSGNSFTGQDISFLNKSSLIKLNLASNNFNFDIKALANKFPENNSMLYFNISHNNVSGQLTEQLGRMKLFKELVESALADDETLQTSLPPQPLFDISYNLINSTFPLKLLPFLTKLYVDTQDDKIPLSFVLQPQTPPSFIACPKNDVEFPPYVAYLSELQELYNLTCLAQDGQQINISSSHQGVILSPAPLRQPRLPPRPPRPAPPRPPMPVRQTNSTSSGKQAPPPAQGLPSGSASNRGPGGNSDVGVEQSTVGDLSPPPSAGAAADAARSSGGGGGRSTGAIAGGVVGGLLLAVAVAVITYYFVRRNKTGQGAWASRRMPLTFNSAYEAPSEATASNYGDLQMFEFRPLNRDPANRSRVG</sequence>
<evidence type="ECO:0000256" key="4">
    <source>
        <dbReference type="SAM" id="SignalP"/>
    </source>
</evidence>
<dbReference type="SUPFAM" id="SSF52058">
    <property type="entry name" value="L domain-like"/>
    <property type="match status" value="1"/>
</dbReference>
<evidence type="ECO:0000256" key="3">
    <source>
        <dbReference type="SAM" id="Phobius"/>
    </source>
</evidence>
<reference evidence="6" key="1">
    <citation type="journal article" date="2021" name="Proc. Natl. Acad. Sci. U.S.A.">
        <title>Three genomes in the algal genus Volvox reveal the fate of a haploid sex-determining region after a transition to homothallism.</title>
        <authorList>
            <person name="Yamamoto K."/>
            <person name="Hamaji T."/>
            <person name="Kawai-Toyooka H."/>
            <person name="Matsuzaki R."/>
            <person name="Takahashi F."/>
            <person name="Nishimura Y."/>
            <person name="Kawachi M."/>
            <person name="Noguchi H."/>
            <person name="Minakuchi Y."/>
            <person name="Umen J.G."/>
            <person name="Toyoda A."/>
            <person name="Nozaki H."/>
        </authorList>
    </citation>
    <scope>NUCLEOTIDE SEQUENCE</scope>
    <source>
        <strain evidence="6">NIES-3785</strain>
        <strain evidence="5">NIES-3786</strain>
    </source>
</reference>
<feature type="region of interest" description="Disordered" evidence="2">
    <location>
        <begin position="660"/>
        <end position="750"/>
    </location>
</feature>
<organism evidence="6 7">
    <name type="scientific">Volvox reticuliferus</name>
    <dbReference type="NCBI Taxonomy" id="1737510"/>
    <lineage>
        <taxon>Eukaryota</taxon>
        <taxon>Viridiplantae</taxon>
        <taxon>Chlorophyta</taxon>
        <taxon>core chlorophytes</taxon>
        <taxon>Chlorophyceae</taxon>
        <taxon>CS clade</taxon>
        <taxon>Chlamydomonadales</taxon>
        <taxon>Volvocaceae</taxon>
        <taxon>Volvox</taxon>
    </lineage>
</organism>
<accession>A0A8J4DD42</accession>
<dbReference type="Pfam" id="PF00560">
    <property type="entry name" value="LRR_1"/>
    <property type="match status" value="2"/>
</dbReference>
<feature type="transmembrane region" description="Helical" evidence="3">
    <location>
        <begin position="755"/>
        <end position="778"/>
    </location>
</feature>
<evidence type="ECO:0000256" key="2">
    <source>
        <dbReference type="SAM" id="MobiDB-lite"/>
    </source>
</evidence>
<feature type="compositionally biased region" description="Low complexity" evidence="2">
    <location>
        <begin position="735"/>
        <end position="744"/>
    </location>
</feature>
<dbReference type="PANTHER" id="PTHR48009">
    <property type="entry name" value="LEUCINE-RICH REPEAT (LRR) FAMILY PROTEIN"/>
    <property type="match status" value="1"/>
</dbReference>
<evidence type="ECO:0000313" key="5">
    <source>
        <dbReference type="EMBL" id="GIL77070.1"/>
    </source>
</evidence>
<keyword evidence="8" id="KW-1185">Reference proteome</keyword>
<dbReference type="AlphaFoldDB" id="A0A8J4DD42"/>
<dbReference type="Gene3D" id="3.80.10.10">
    <property type="entry name" value="Ribonuclease Inhibitor"/>
    <property type="match status" value="2"/>
</dbReference>
<dbReference type="GO" id="GO:0005930">
    <property type="term" value="C:axoneme"/>
    <property type="evidence" value="ECO:0007669"/>
    <property type="project" value="UniProtKB-SubCell"/>
</dbReference>
<dbReference type="PANTHER" id="PTHR48009:SF4">
    <property type="entry name" value="LEUCINE-RICH REPEAT (LRR) FAMILY PROTEIN"/>
    <property type="match status" value="1"/>
</dbReference>